<keyword evidence="2" id="KW-1185">Reference proteome</keyword>
<reference evidence="1 2" key="1">
    <citation type="submission" date="2019-09" db="EMBL/GenBank/DDBJ databases">
        <authorList>
            <person name="Ou C."/>
        </authorList>
    </citation>
    <scope>NUCLEOTIDE SEQUENCE [LARGE SCALE GENOMIC DNA]</scope>
    <source>
        <strain evidence="1">S2</strain>
        <tissue evidence="1">Leaf</tissue>
    </source>
</reference>
<gene>
    <name evidence="1" type="ORF">D8674_039044</name>
</gene>
<reference evidence="1 2" key="2">
    <citation type="submission" date="2019-11" db="EMBL/GenBank/DDBJ databases">
        <title>A de novo genome assembly of a pear dwarfing rootstock.</title>
        <authorList>
            <person name="Wang F."/>
            <person name="Wang J."/>
            <person name="Li S."/>
            <person name="Zhang Y."/>
            <person name="Fang M."/>
            <person name="Ma L."/>
            <person name="Zhao Y."/>
            <person name="Jiang S."/>
        </authorList>
    </citation>
    <scope>NUCLEOTIDE SEQUENCE [LARGE SCALE GENOMIC DNA]</scope>
    <source>
        <strain evidence="1">S2</strain>
        <tissue evidence="1">Leaf</tissue>
    </source>
</reference>
<comment type="caution">
    <text evidence="1">The sequence shown here is derived from an EMBL/GenBank/DDBJ whole genome shotgun (WGS) entry which is preliminary data.</text>
</comment>
<sequence length="150" mass="17118">MSQLFKKLQKLSVIFWVIFTMTDETDKKLAILDGNKRKILESHENENNLAVVKYGENLISNGNENFGADGHECNEHYDRVNSSMVIPHILFRDEITDIEVKQLGLKFLTEETKNGECSSSKRKKFFFDPVDISESLSNQFDSCGEDSSTS</sequence>
<evidence type="ECO:0000313" key="2">
    <source>
        <dbReference type="Proteomes" id="UP000327157"/>
    </source>
</evidence>
<dbReference type="AlphaFoldDB" id="A0A5N5G0Q0"/>
<evidence type="ECO:0000313" key="1">
    <source>
        <dbReference type="EMBL" id="KAB2604094.1"/>
    </source>
</evidence>
<organism evidence="1 2">
    <name type="scientific">Pyrus ussuriensis x Pyrus communis</name>
    <dbReference type="NCBI Taxonomy" id="2448454"/>
    <lineage>
        <taxon>Eukaryota</taxon>
        <taxon>Viridiplantae</taxon>
        <taxon>Streptophyta</taxon>
        <taxon>Embryophyta</taxon>
        <taxon>Tracheophyta</taxon>
        <taxon>Spermatophyta</taxon>
        <taxon>Magnoliopsida</taxon>
        <taxon>eudicotyledons</taxon>
        <taxon>Gunneridae</taxon>
        <taxon>Pentapetalae</taxon>
        <taxon>rosids</taxon>
        <taxon>fabids</taxon>
        <taxon>Rosales</taxon>
        <taxon>Rosaceae</taxon>
        <taxon>Amygdaloideae</taxon>
        <taxon>Maleae</taxon>
        <taxon>Pyrus</taxon>
    </lineage>
</organism>
<protein>
    <submittedName>
        <fullName evidence="1">Uncharacterized protein</fullName>
    </submittedName>
</protein>
<accession>A0A5N5G0Q0</accession>
<dbReference type="Proteomes" id="UP000327157">
    <property type="component" value="Unassembled WGS sequence"/>
</dbReference>
<name>A0A5N5G0Q0_9ROSA</name>
<dbReference type="OrthoDB" id="1876367at2759"/>
<dbReference type="PANTHER" id="PTHR35497:SF1">
    <property type="entry name" value="ACYL-UDP-N-ACETYLGLUCOSAMINE O-ACYLTRANSFERASE"/>
    <property type="match status" value="1"/>
</dbReference>
<proteinExistence type="predicted"/>
<dbReference type="PANTHER" id="PTHR35497">
    <property type="entry name" value="ACYL-UDP-N-ACETYLGLUCOSAMINE O-ACYLTRANSFERASE"/>
    <property type="match status" value="1"/>
</dbReference>
<dbReference type="EMBL" id="SMOL01000649">
    <property type="protein sequence ID" value="KAB2604094.1"/>
    <property type="molecule type" value="Genomic_DNA"/>
</dbReference>